<dbReference type="EMBL" id="OE006003">
    <property type="protein sequence ID" value="CAD7462393.1"/>
    <property type="molecule type" value="Genomic_DNA"/>
</dbReference>
<accession>A0A7R9P007</accession>
<organism evidence="1">
    <name type="scientific">Timema tahoe</name>
    <dbReference type="NCBI Taxonomy" id="61484"/>
    <lineage>
        <taxon>Eukaryota</taxon>
        <taxon>Metazoa</taxon>
        <taxon>Ecdysozoa</taxon>
        <taxon>Arthropoda</taxon>
        <taxon>Hexapoda</taxon>
        <taxon>Insecta</taxon>
        <taxon>Pterygota</taxon>
        <taxon>Neoptera</taxon>
        <taxon>Polyneoptera</taxon>
        <taxon>Phasmatodea</taxon>
        <taxon>Timematodea</taxon>
        <taxon>Timematoidea</taxon>
        <taxon>Timematidae</taxon>
        <taxon>Timema</taxon>
    </lineage>
</organism>
<proteinExistence type="predicted"/>
<sequence>MSGQYFHQLPYSSILSKGRLALAKRQAEVISNHLTTANEAVCMLLALQRMRCHKHMHTDLRWLVLRIDWFARAEDRRQSGQSRDKLFFTRTARDDEEEILKRTRICMKRVENYFGKPTLSTPNRDSSLDLTVIGSLVYSETSALDYVVTEEGSAL</sequence>
<name>A0A7R9P007_9NEOP</name>
<reference evidence="1" key="1">
    <citation type="submission" date="2020-11" db="EMBL/GenBank/DDBJ databases">
        <authorList>
            <person name="Tran Van P."/>
        </authorList>
    </citation>
    <scope>NUCLEOTIDE SEQUENCE</scope>
</reference>
<protein>
    <submittedName>
        <fullName evidence="1">Uncharacterized protein</fullName>
    </submittedName>
</protein>
<dbReference type="AlphaFoldDB" id="A0A7R9P007"/>
<evidence type="ECO:0000313" key="1">
    <source>
        <dbReference type="EMBL" id="CAD7462393.1"/>
    </source>
</evidence>
<gene>
    <name evidence="1" type="ORF">TTEB3V08_LOCUS10286</name>
</gene>